<dbReference type="PANTHER" id="PTHR35273:SF2">
    <property type="entry name" value="ALPHA-GALACTOSIDASE"/>
    <property type="match status" value="1"/>
</dbReference>
<dbReference type="EMBL" id="CVQI01007224">
    <property type="protein sequence ID" value="CRK16688.1"/>
    <property type="molecule type" value="Genomic_DNA"/>
</dbReference>
<evidence type="ECO:0000256" key="1">
    <source>
        <dbReference type="ARBA" id="ARBA00001255"/>
    </source>
</evidence>
<dbReference type="GO" id="GO:0004557">
    <property type="term" value="F:alpha-galactosidase activity"/>
    <property type="evidence" value="ECO:0007669"/>
    <property type="project" value="UniProtKB-EC"/>
</dbReference>
<keyword evidence="3" id="KW-0732">Signal</keyword>
<dbReference type="EMBL" id="JAEMWZ010000035">
    <property type="protein sequence ID" value="KAG7141173.1"/>
    <property type="molecule type" value="Genomic_DNA"/>
</dbReference>
<dbReference type="Proteomes" id="UP000044602">
    <property type="component" value="Unassembled WGS sequence"/>
</dbReference>
<evidence type="ECO:0000313" key="6">
    <source>
        <dbReference type="EMBL" id="CRK39342.1"/>
    </source>
</evidence>
<dbReference type="EC" id="3.2.1.22" evidence="2"/>
<dbReference type="InterPro" id="IPR017853">
    <property type="entry name" value="GH"/>
</dbReference>
<dbReference type="STRING" id="100787.A0A0G4L416"/>
<evidence type="ECO:0000256" key="3">
    <source>
        <dbReference type="SAM" id="SignalP"/>
    </source>
</evidence>
<evidence type="ECO:0000313" key="7">
    <source>
        <dbReference type="EMBL" id="KAG7141173.1"/>
    </source>
</evidence>
<proteinExistence type="predicted"/>
<evidence type="ECO:0000313" key="9">
    <source>
        <dbReference type="Proteomes" id="UP000045706"/>
    </source>
</evidence>
<evidence type="ECO:0000313" key="8">
    <source>
        <dbReference type="Proteomes" id="UP000044602"/>
    </source>
</evidence>
<feature type="domain" description="Glycoside-hydrolase family GH114 TIM-barrel" evidence="4">
    <location>
        <begin position="48"/>
        <end position="282"/>
    </location>
</feature>
<name>A0A0G4L416_VERLO</name>
<dbReference type="InterPro" id="IPR013785">
    <property type="entry name" value="Aldolase_TIM"/>
</dbReference>
<evidence type="ECO:0000313" key="5">
    <source>
        <dbReference type="EMBL" id="CRK16688.1"/>
    </source>
</evidence>
<evidence type="ECO:0000256" key="2">
    <source>
        <dbReference type="ARBA" id="ARBA00012755"/>
    </source>
</evidence>
<dbReference type="InterPro" id="IPR004352">
    <property type="entry name" value="GH114_TIM-barrel"/>
</dbReference>
<accession>A0A0G4L416</accession>
<dbReference type="Pfam" id="PF03537">
    <property type="entry name" value="Glyco_hydro_114"/>
    <property type="match status" value="1"/>
</dbReference>
<dbReference type="Proteomes" id="UP000045706">
    <property type="component" value="Unassembled WGS sequence"/>
</dbReference>
<dbReference type="OrthoDB" id="2108802at2759"/>
<dbReference type="AlphaFoldDB" id="A0A0G4L416"/>
<comment type="catalytic activity">
    <reaction evidence="1">
        <text>Hydrolysis of terminal, non-reducing alpha-D-galactose residues in alpha-D-galactosides, including galactose oligosaccharides, galactomannans and galactolipids.</text>
        <dbReference type="EC" id="3.2.1.22"/>
    </reaction>
</comment>
<dbReference type="Gene3D" id="3.20.20.70">
    <property type="entry name" value="Aldolase class I"/>
    <property type="match status" value="1"/>
</dbReference>
<reference evidence="7" key="2">
    <citation type="journal article" date="2021" name="Mol. Plant Pathol.">
        <title>A 20-kb lineage-specific genomic region tames virulence in pathogenic amphidiploid Verticillium longisporum.</title>
        <authorList>
            <person name="Harting R."/>
            <person name="Starke J."/>
            <person name="Kusch H."/>
            <person name="Poggeler S."/>
            <person name="Maurus I."/>
            <person name="Schluter R."/>
            <person name="Landesfeind M."/>
            <person name="Bulla I."/>
            <person name="Nowrousian M."/>
            <person name="de Jonge R."/>
            <person name="Stahlhut G."/>
            <person name="Hoff K.J."/>
            <person name="Asshauer K.P."/>
            <person name="Thurmer A."/>
            <person name="Stanke M."/>
            <person name="Daniel R."/>
            <person name="Morgenstern B."/>
            <person name="Thomma B.P.H.J."/>
            <person name="Kronstad J.W."/>
            <person name="Braus-Stromeyer S.A."/>
            <person name="Braus G.H."/>
        </authorList>
    </citation>
    <scope>NUCLEOTIDE SEQUENCE</scope>
    <source>
        <strain evidence="7">Vl32</strain>
    </source>
</reference>
<sequence>MWTRTLSHLKPCALLALAASLIMSTEALPVEERAVVAKTPWVPPIGATWQIVLNSPLKIDPKKPVVTPDVAVYDIDLFDNTAETIAALHKLNKKVICYFSAGTYEEWRPDAKKFAKADFGKPMDDWPGERWLQIKSPNVRNIMAQRIKLAAEKGCDAIDPDNVDGYSNDNGIGLTKADTIDFVKFLSSEARKYGLSIALKNAGEIIPQVIKFVDFQVNEQCVKYNEASTFAAFIKAGKAVFHIEYPDGAPGSVSSKARSSIYAAPGTEKFSTLIKTMDLDGWVQMRDGKQYTTKTGY</sequence>
<organism evidence="5 9">
    <name type="scientific">Verticillium longisporum</name>
    <name type="common">Verticillium dahliae var. longisporum</name>
    <dbReference type="NCBI Taxonomy" id="100787"/>
    <lineage>
        <taxon>Eukaryota</taxon>
        <taxon>Fungi</taxon>
        <taxon>Dikarya</taxon>
        <taxon>Ascomycota</taxon>
        <taxon>Pezizomycotina</taxon>
        <taxon>Sordariomycetes</taxon>
        <taxon>Hypocreomycetidae</taxon>
        <taxon>Glomerellales</taxon>
        <taxon>Plectosphaerellaceae</taxon>
        <taxon>Verticillium</taxon>
    </lineage>
</organism>
<keyword evidence="8" id="KW-1185">Reference proteome</keyword>
<dbReference type="PANTHER" id="PTHR35273">
    <property type="entry name" value="ALPHA-1,4 POLYGALACTOSAMINIDASE, PUTATIVE (AFU_ORTHOLOGUE AFUA_3G07890)-RELATED"/>
    <property type="match status" value="1"/>
</dbReference>
<dbReference type="Proteomes" id="UP000689129">
    <property type="component" value="Unassembled WGS sequence"/>
</dbReference>
<reference evidence="8 9" key="1">
    <citation type="submission" date="2015-05" db="EMBL/GenBank/DDBJ databases">
        <authorList>
            <person name="Fogelqvist Johan"/>
        </authorList>
    </citation>
    <scope>NUCLEOTIDE SEQUENCE [LARGE SCALE GENOMIC DNA]</scope>
    <source>
        <strain evidence="6">VL1</strain>
        <strain evidence="5">VL2</strain>
    </source>
</reference>
<feature type="signal peptide" evidence="3">
    <location>
        <begin position="1"/>
        <end position="27"/>
    </location>
</feature>
<evidence type="ECO:0000259" key="4">
    <source>
        <dbReference type="Pfam" id="PF03537"/>
    </source>
</evidence>
<gene>
    <name evidence="6" type="ORF">BN1708_001584</name>
    <name evidence="5" type="ORF">BN1723_011052</name>
    <name evidence="7" type="ORF">HYQ45_002156</name>
</gene>
<dbReference type="SUPFAM" id="SSF51445">
    <property type="entry name" value="(Trans)glycosidases"/>
    <property type="match status" value="1"/>
</dbReference>
<dbReference type="EMBL" id="CVQH01025860">
    <property type="protein sequence ID" value="CRK39342.1"/>
    <property type="molecule type" value="Genomic_DNA"/>
</dbReference>
<protein>
    <recommendedName>
        <fullName evidence="2">alpha-galactosidase</fullName>
        <ecNumber evidence="2">3.2.1.22</ecNumber>
    </recommendedName>
</protein>
<feature type="chain" id="PRO_5010419972" description="alpha-galactosidase" evidence="3">
    <location>
        <begin position="28"/>
        <end position="297"/>
    </location>
</feature>